<organism evidence="5 6">
    <name type="scientific">Micromonospora cathayae</name>
    <dbReference type="NCBI Taxonomy" id="3028804"/>
    <lineage>
        <taxon>Bacteria</taxon>
        <taxon>Bacillati</taxon>
        <taxon>Actinomycetota</taxon>
        <taxon>Actinomycetes</taxon>
        <taxon>Micromonosporales</taxon>
        <taxon>Micromonosporaceae</taxon>
        <taxon>Micromonospora</taxon>
    </lineage>
</organism>
<gene>
    <name evidence="5" type="ORF">PVK37_25515</name>
</gene>
<comment type="similarity">
    <text evidence="1">Belongs to the leucine-binding protein family.</text>
</comment>
<evidence type="ECO:0000256" key="1">
    <source>
        <dbReference type="ARBA" id="ARBA00010062"/>
    </source>
</evidence>
<reference evidence="5 6" key="1">
    <citation type="submission" date="2023-02" db="EMBL/GenBank/DDBJ databases">
        <authorList>
            <person name="Mo P."/>
        </authorList>
    </citation>
    <scope>NUCLEOTIDE SEQUENCE [LARGE SCALE GENOMIC DNA]</scope>
    <source>
        <strain evidence="5 6">HUAS 3</strain>
    </source>
</reference>
<dbReference type="Pfam" id="PF13458">
    <property type="entry name" value="Peripla_BP_6"/>
    <property type="match status" value="1"/>
</dbReference>
<feature type="signal peptide" evidence="3">
    <location>
        <begin position="1"/>
        <end position="20"/>
    </location>
</feature>
<evidence type="ECO:0000256" key="3">
    <source>
        <dbReference type="SAM" id="SignalP"/>
    </source>
</evidence>
<feature type="domain" description="Leucine-binding protein" evidence="4">
    <location>
        <begin position="36"/>
        <end position="379"/>
    </location>
</feature>
<sequence length="388" mass="40420">MRRNHAAALAAFTTITLLVAGCGESADESSGSGGDTYTIGYITDATGSQIATAVPRVQAARMAVEDINASGFLGEGKTLKMVEEDGKADAAPSVSAANKFFGDQNVLAVACCSLSGVAGALKPLFQQAKLPLVITTAVLPGLPEPPYIYRSALLNDTPEGGNGQLAAKAIEVFQPKTVVIVRTADNDGMRAESDVWKSVFDAKGIPVTVVDTGSKDTDFNGVATQVSGAKPDLVVDSMLGATAAPFIRALRDRGYTGQILGNVVMGTQQYHDVAGDALDGLVYAAPFTPLTDDPAGKKFVERYTAKYGEAPINDAVQGYTAVYLIANALKAAGDNPTRESLAQALSKVTSFDSLVGTITMTNGQAQGDRFEFVQWGPGGKQQLWQPAG</sequence>
<dbReference type="PANTHER" id="PTHR30483:SF6">
    <property type="entry name" value="PERIPLASMIC BINDING PROTEIN OF ABC TRANSPORTER FOR NATURAL AMINO ACIDS"/>
    <property type="match status" value="1"/>
</dbReference>
<dbReference type="InterPro" id="IPR028082">
    <property type="entry name" value="Peripla_BP_I"/>
</dbReference>
<name>A0ABY7ZLM4_9ACTN</name>
<evidence type="ECO:0000313" key="5">
    <source>
        <dbReference type="EMBL" id="WDZ83792.1"/>
    </source>
</evidence>
<keyword evidence="6" id="KW-1185">Reference proteome</keyword>
<dbReference type="PROSITE" id="PS51257">
    <property type="entry name" value="PROKAR_LIPOPROTEIN"/>
    <property type="match status" value="1"/>
</dbReference>
<dbReference type="SUPFAM" id="SSF53822">
    <property type="entry name" value="Periplasmic binding protein-like I"/>
    <property type="match status" value="1"/>
</dbReference>
<feature type="chain" id="PRO_5046998587" evidence="3">
    <location>
        <begin position="21"/>
        <end position="388"/>
    </location>
</feature>
<evidence type="ECO:0000259" key="4">
    <source>
        <dbReference type="Pfam" id="PF13458"/>
    </source>
</evidence>
<dbReference type="InterPro" id="IPR028081">
    <property type="entry name" value="Leu-bd"/>
</dbReference>
<dbReference type="Gene3D" id="3.40.50.2300">
    <property type="match status" value="2"/>
</dbReference>
<keyword evidence="2 3" id="KW-0732">Signal</keyword>
<dbReference type="PANTHER" id="PTHR30483">
    <property type="entry name" value="LEUCINE-SPECIFIC-BINDING PROTEIN"/>
    <property type="match status" value="1"/>
</dbReference>
<protein>
    <submittedName>
        <fullName evidence="5">ABC transporter substrate-binding protein</fullName>
    </submittedName>
</protein>
<dbReference type="RefSeq" id="WP_275030350.1">
    <property type="nucleotide sequence ID" value="NZ_CP118615.1"/>
</dbReference>
<dbReference type="InterPro" id="IPR051010">
    <property type="entry name" value="BCAA_transport"/>
</dbReference>
<dbReference type="EMBL" id="CP118615">
    <property type="protein sequence ID" value="WDZ83792.1"/>
    <property type="molecule type" value="Genomic_DNA"/>
</dbReference>
<dbReference type="Proteomes" id="UP001219605">
    <property type="component" value="Chromosome"/>
</dbReference>
<proteinExistence type="inferred from homology"/>
<evidence type="ECO:0000256" key="2">
    <source>
        <dbReference type="ARBA" id="ARBA00022729"/>
    </source>
</evidence>
<accession>A0ABY7ZLM4</accession>
<evidence type="ECO:0000313" key="6">
    <source>
        <dbReference type="Proteomes" id="UP001219605"/>
    </source>
</evidence>